<dbReference type="STRING" id="1977882.B9T28_08755"/>
<accession>A0A1Y3CEK2</accession>
<keyword evidence="1" id="KW-0233">DNA recombination</keyword>
<organism evidence="3 4">
    <name type="scientific">Acinetobacter silvestris</name>
    <dbReference type="NCBI Taxonomy" id="1977882"/>
    <lineage>
        <taxon>Bacteria</taxon>
        <taxon>Pseudomonadati</taxon>
        <taxon>Pseudomonadota</taxon>
        <taxon>Gammaproteobacteria</taxon>
        <taxon>Moraxellales</taxon>
        <taxon>Moraxellaceae</taxon>
        <taxon>Acinetobacter</taxon>
    </lineage>
</organism>
<dbReference type="InterPro" id="IPR002104">
    <property type="entry name" value="Integrase_catalytic"/>
</dbReference>
<dbReference type="OrthoDB" id="2078692at2"/>
<dbReference type="InterPro" id="IPR011010">
    <property type="entry name" value="DNA_brk_join_enz"/>
</dbReference>
<protein>
    <submittedName>
        <fullName evidence="3">Integrase</fullName>
    </submittedName>
</protein>
<reference evidence="3 4" key="1">
    <citation type="submission" date="2017-04" db="EMBL/GenBank/DDBJ databases">
        <title>High diversity of culturable Acinetobacter species in natural soil and water ecosystems.</title>
        <authorList>
            <person name="Nemec A."/>
            <person name="Radolfova-Krizova L."/>
        </authorList>
    </citation>
    <scope>NUCLEOTIDE SEQUENCE [LARGE SCALE GENOMIC DNA]</scope>
    <source>
        <strain evidence="3 4">ANC 4999</strain>
    </source>
</reference>
<dbReference type="Pfam" id="PF00589">
    <property type="entry name" value="Phage_integrase"/>
    <property type="match status" value="1"/>
</dbReference>
<dbReference type="InterPro" id="IPR013762">
    <property type="entry name" value="Integrase-like_cat_sf"/>
</dbReference>
<keyword evidence="4" id="KW-1185">Reference proteome</keyword>
<evidence type="ECO:0000313" key="3">
    <source>
        <dbReference type="EMBL" id="OTG65538.1"/>
    </source>
</evidence>
<proteinExistence type="predicted"/>
<gene>
    <name evidence="3" type="ORF">B9T28_08755</name>
</gene>
<dbReference type="NCBIfam" id="NF040693">
    <property type="entry name" value="recomb_GmtY"/>
    <property type="match status" value="1"/>
</dbReference>
<dbReference type="RefSeq" id="WP_086203601.1">
    <property type="nucleotide sequence ID" value="NZ_NEGB01000004.1"/>
</dbReference>
<dbReference type="SUPFAM" id="SSF56349">
    <property type="entry name" value="DNA breaking-rejoining enzymes"/>
    <property type="match status" value="1"/>
</dbReference>
<dbReference type="GO" id="GO:0015074">
    <property type="term" value="P:DNA integration"/>
    <property type="evidence" value="ECO:0007669"/>
    <property type="project" value="InterPro"/>
</dbReference>
<dbReference type="Proteomes" id="UP000242765">
    <property type="component" value="Unassembled WGS sequence"/>
</dbReference>
<dbReference type="AlphaFoldDB" id="A0A1Y3CEK2"/>
<feature type="domain" description="Tyr recombinase" evidence="2">
    <location>
        <begin position="191"/>
        <end position="441"/>
    </location>
</feature>
<evidence type="ECO:0000256" key="1">
    <source>
        <dbReference type="ARBA" id="ARBA00023172"/>
    </source>
</evidence>
<dbReference type="GO" id="GO:0006310">
    <property type="term" value="P:DNA recombination"/>
    <property type="evidence" value="ECO:0007669"/>
    <property type="project" value="UniProtKB-KW"/>
</dbReference>
<evidence type="ECO:0000313" key="4">
    <source>
        <dbReference type="Proteomes" id="UP000242765"/>
    </source>
</evidence>
<dbReference type="PROSITE" id="PS51898">
    <property type="entry name" value="TYR_RECOMBINASE"/>
    <property type="match status" value="1"/>
</dbReference>
<dbReference type="EMBL" id="NEGB01000004">
    <property type="protein sequence ID" value="OTG65538.1"/>
    <property type="molecule type" value="Genomic_DNA"/>
</dbReference>
<sequence>MRTVKVTAKIIQNDTGVFIQTPVLMDENNEIIQPFLDFVLKLKRDGKSQSTINNSTRATQRLLEYMAANPNGFSTPQTMFENFSSCLYSGTISEEGLDPSGLYWLPHSKQVAQIYIYALSQLTDWMAENHKSTSMNPFIKADSHTQRLNYAAWFRKNQNDFLGHIKDKHINSTVRYARSIQGRKPLGKQIHDAIEFPENTFEKFYFSGLGGALDCRVALRDQLILLLMHGGGLRESEALHLWIEDVLIDPFNNNSVKVRVYHPEEGRAPNKWRGRSNQTTRAAYLLEKYALTPRNQLSGKKNVGWKNRLTDNKDSYLEIHWFPIQFGEIFAKAWNNYMRYLVCIERNHPYAFISFHSQHLGEAYTLNAFHDNYRRGLKRIGLDVSKSDGLSPHSHRHAYGRRLSRAGVEPIIIKKCLHHSSIESQLVYTTPSLKEVTKALTAATEQLLNPSDSNEETCTPSWQVLLQHGFDDIDPYNLFAGKNPKFGKHK</sequence>
<dbReference type="Gene3D" id="1.10.443.10">
    <property type="entry name" value="Intergrase catalytic core"/>
    <property type="match status" value="1"/>
</dbReference>
<comment type="caution">
    <text evidence="3">The sequence shown here is derived from an EMBL/GenBank/DDBJ whole genome shotgun (WGS) entry which is preliminary data.</text>
</comment>
<name>A0A1Y3CEK2_9GAMM</name>
<evidence type="ECO:0000259" key="2">
    <source>
        <dbReference type="PROSITE" id="PS51898"/>
    </source>
</evidence>
<dbReference type="CDD" id="cd00397">
    <property type="entry name" value="DNA_BRE_C"/>
    <property type="match status" value="1"/>
</dbReference>
<dbReference type="GO" id="GO:0003677">
    <property type="term" value="F:DNA binding"/>
    <property type="evidence" value="ECO:0007669"/>
    <property type="project" value="InterPro"/>
</dbReference>